<keyword evidence="1" id="KW-0472">Membrane</keyword>
<protein>
    <submittedName>
        <fullName evidence="2">Uncharacterized protein</fullName>
    </submittedName>
</protein>
<accession>L0DQR5</accession>
<name>L0DQR5_SINAD</name>
<sequence length="393" mass="43883">MCGSKSRWDGPASWLWLIAVGLATTALASLDSQRARADETPGARDMLLRCLKNQEATERASFKMETDIVLKQPDRQVRQHTETRLYRDGDRVDSKGRLEYLDDPNRSHDFQSIVDKDRFVQSLVPLTTADGTAPKMWAMISQKRSPYFWSVVAVPHYGGFLDGYVGGTGGKRLVSLMLEQGNFQRLEPEVIGNTRCEVVMTSGRRGTATVWMSPNEGFAIKKFKFEKVSGNLGAGDTPLAPPTTPDQGATKIGLSTIADEFELSKIGDAYIALSGKLTYKTRYSDGTEANETYSSRRKEVTIQPDFKVLSVFQMDLPNGTPVSDWDHAKSGLKYEWRDGNVVPAHADFEVDAKGIFNKSNQKSWLIVVNIVLFLGLVVWLTRTNAKRRHLHQA</sequence>
<dbReference type="Proteomes" id="UP000010798">
    <property type="component" value="Chromosome"/>
</dbReference>
<reference evidence="2 3" key="1">
    <citation type="submission" date="2012-02" db="EMBL/GenBank/DDBJ databases">
        <title>Complete sequence of chromosome of Singulisphaera acidiphila DSM 18658.</title>
        <authorList>
            <consortium name="US DOE Joint Genome Institute (JGI-PGF)"/>
            <person name="Lucas S."/>
            <person name="Copeland A."/>
            <person name="Lapidus A."/>
            <person name="Glavina del Rio T."/>
            <person name="Dalin E."/>
            <person name="Tice H."/>
            <person name="Bruce D."/>
            <person name="Goodwin L."/>
            <person name="Pitluck S."/>
            <person name="Peters L."/>
            <person name="Ovchinnikova G."/>
            <person name="Chertkov O."/>
            <person name="Kyrpides N."/>
            <person name="Mavromatis K."/>
            <person name="Ivanova N."/>
            <person name="Brettin T."/>
            <person name="Detter J.C."/>
            <person name="Han C."/>
            <person name="Larimer F."/>
            <person name="Land M."/>
            <person name="Hauser L."/>
            <person name="Markowitz V."/>
            <person name="Cheng J.-F."/>
            <person name="Hugenholtz P."/>
            <person name="Woyke T."/>
            <person name="Wu D."/>
            <person name="Tindall B."/>
            <person name="Pomrenke H."/>
            <person name="Brambilla E."/>
            <person name="Klenk H.-P."/>
            <person name="Eisen J.A."/>
        </authorList>
    </citation>
    <scope>NUCLEOTIDE SEQUENCE [LARGE SCALE GENOMIC DNA]</scope>
    <source>
        <strain evidence="3">ATCC BAA-1392 / DSM 18658 / VKM B-2454 / MOB10</strain>
    </source>
</reference>
<dbReference type="HOGENOM" id="CLU_701875_0_0_0"/>
<keyword evidence="1" id="KW-0812">Transmembrane</keyword>
<proteinExistence type="predicted"/>
<gene>
    <name evidence="2" type="ordered locus">Sinac_7263</name>
</gene>
<feature type="transmembrane region" description="Helical" evidence="1">
    <location>
        <begin position="363"/>
        <end position="381"/>
    </location>
</feature>
<keyword evidence="3" id="KW-1185">Reference proteome</keyword>
<dbReference type="KEGG" id="saci:Sinac_7263"/>
<dbReference type="AlphaFoldDB" id="L0DQR5"/>
<organism evidence="2 3">
    <name type="scientific">Singulisphaera acidiphila (strain ATCC BAA-1392 / DSM 18658 / VKM B-2454 / MOB10)</name>
    <dbReference type="NCBI Taxonomy" id="886293"/>
    <lineage>
        <taxon>Bacteria</taxon>
        <taxon>Pseudomonadati</taxon>
        <taxon>Planctomycetota</taxon>
        <taxon>Planctomycetia</taxon>
        <taxon>Isosphaerales</taxon>
        <taxon>Isosphaeraceae</taxon>
        <taxon>Singulisphaera</taxon>
    </lineage>
</organism>
<evidence type="ECO:0000256" key="1">
    <source>
        <dbReference type="SAM" id="Phobius"/>
    </source>
</evidence>
<dbReference type="EMBL" id="CP003364">
    <property type="protein sequence ID" value="AGA31305.1"/>
    <property type="molecule type" value="Genomic_DNA"/>
</dbReference>
<evidence type="ECO:0000313" key="2">
    <source>
        <dbReference type="EMBL" id="AGA31305.1"/>
    </source>
</evidence>
<evidence type="ECO:0000313" key="3">
    <source>
        <dbReference type="Proteomes" id="UP000010798"/>
    </source>
</evidence>
<keyword evidence="1" id="KW-1133">Transmembrane helix</keyword>